<dbReference type="PANTHER" id="PTHR12390">
    <property type="entry name" value="UROPORPHYRINOGEN III SYNTHASE"/>
    <property type="match status" value="1"/>
</dbReference>
<dbReference type="SUPFAM" id="SSF69618">
    <property type="entry name" value="HemD-like"/>
    <property type="match status" value="1"/>
</dbReference>
<evidence type="ECO:0000259" key="1">
    <source>
        <dbReference type="Pfam" id="PF02602"/>
    </source>
</evidence>
<dbReference type="InterPro" id="IPR039793">
    <property type="entry name" value="UROS/Hem4"/>
</dbReference>
<reference evidence="2 3" key="1">
    <citation type="submission" date="2023-09" db="EMBL/GenBank/DDBJ databases">
        <authorList>
            <person name="Rey-Velasco X."/>
        </authorList>
    </citation>
    <scope>NUCLEOTIDE SEQUENCE [LARGE SCALE GENOMIC DNA]</scope>
    <source>
        <strain evidence="2 3">F260</strain>
    </source>
</reference>
<dbReference type="InterPro" id="IPR036108">
    <property type="entry name" value="4pyrrol_syn_uPrphyn_synt_sf"/>
</dbReference>
<name>A0ABU3CGQ9_9FLAO</name>
<dbReference type="InterPro" id="IPR003754">
    <property type="entry name" value="4pyrrol_synth_uPrphyn_synth"/>
</dbReference>
<dbReference type="Proteomes" id="UP001245285">
    <property type="component" value="Unassembled WGS sequence"/>
</dbReference>
<dbReference type="GO" id="GO:0004852">
    <property type="term" value="F:uroporphyrinogen-III synthase activity"/>
    <property type="evidence" value="ECO:0007669"/>
    <property type="project" value="UniProtKB-EC"/>
</dbReference>
<sequence length="215" mass="24366">MPTLLSTKKLSTAQKQLVLNSGLRFVEYDAIQIDFVDFKAISVENAIITSKNTAKAVIKNNISIQKCFCVGEKTSEVLKNHNYKIVEVADYGRNLANIVLNKYSDQSFSFFCGNKRREEIPSVLKENHIAFEEIEVYKTRLNFQHFQQEFDGILFFSPSAVQSFTKENQLKDSIVFCIGKTTASEAKKHTENIVTATKPSIENVIVQAVKNLKSR</sequence>
<dbReference type="RefSeq" id="WP_311493739.1">
    <property type="nucleotide sequence ID" value="NZ_JAVRHO010000003.1"/>
</dbReference>
<comment type="caution">
    <text evidence="2">The sequence shown here is derived from an EMBL/GenBank/DDBJ whole genome shotgun (WGS) entry which is preliminary data.</text>
</comment>
<evidence type="ECO:0000313" key="2">
    <source>
        <dbReference type="EMBL" id="MDT0645546.1"/>
    </source>
</evidence>
<proteinExistence type="predicted"/>
<dbReference type="EC" id="4.2.1.75" evidence="2"/>
<organism evidence="2 3">
    <name type="scientific">Autumnicola lenta</name>
    <dbReference type="NCBI Taxonomy" id="3075593"/>
    <lineage>
        <taxon>Bacteria</taxon>
        <taxon>Pseudomonadati</taxon>
        <taxon>Bacteroidota</taxon>
        <taxon>Flavobacteriia</taxon>
        <taxon>Flavobacteriales</taxon>
        <taxon>Flavobacteriaceae</taxon>
        <taxon>Autumnicola</taxon>
    </lineage>
</organism>
<feature type="domain" description="Tetrapyrrole biosynthesis uroporphyrinogen III synthase" evidence="1">
    <location>
        <begin position="42"/>
        <end position="204"/>
    </location>
</feature>
<dbReference type="PANTHER" id="PTHR12390:SF0">
    <property type="entry name" value="UROPORPHYRINOGEN-III SYNTHASE"/>
    <property type="match status" value="1"/>
</dbReference>
<protein>
    <submittedName>
        <fullName evidence="2">Uroporphyrinogen-III synthase</fullName>
        <ecNumber evidence="2">4.2.1.75</ecNumber>
    </submittedName>
</protein>
<keyword evidence="2" id="KW-0456">Lyase</keyword>
<evidence type="ECO:0000313" key="3">
    <source>
        <dbReference type="Proteomes" id="UP001245285"/>
    </source>
</evidence>
<dbReference type="EMBL" id="JAVRHO010000003">
    <property type="protein sequence ID" value="MDT0645546.1"/>
    <property type="molecule type" value="Genomic_DNA"/>
</dbReference>
<accession>A0ABU3CGQ9</accession>
<keyword evidence="3" id="KW-1185">Reference proteome</keyword>
<dbReference type="Gene3D" id="3.40.50.10090">
    <property type="match status" value="2"/>
</dbReference>
<gene>
    <name evidence="2" type="ORF">RM545_02485</name>
</gene>
<dbReference type="Pfam" id="PF02602">
    <property type="entry name" value="HEM4"/>
    <property type="match status" value="1"/>
</dbReference>
<dbReference type="CDD" id="cd06578">
    <property type="entry name" value="HemD"/>
    <property type="match status" value="1"/>
</dbReference>